<sequence>MSFQKISTQRVLSFKYAFTGIISALKEEPNLKFHFLTAFLVLTAAIVLGISKWDFMIIIFLIGFVVSLELTNTAIEAVVDSFTNDAHPGAKLAKDVSAGAVLVAAVTSAILGTVIFLPYIQTFLNL</sequence>
<keyword evidence="12 19" id="KW-0472">Membrane</keyword>
<evidence type="ECO:0000256" key="1">
    <source>
        <dbReference type="ARBA" id="ARBA00004651"/>
    </source>
</evidence>
<evidence type="ECO:0000256" key="2">
    <source>
        <dbReference type="ARBA" id="ARBA00005967"/>
    </source>
</evidence>
<dbReference type="InterPro" id="IPR000829">
    <property type="entry name" value="DAGK"/>
</dbReference>
<feature type="binding site" evidence="17">
    <location>
        <begin position="94"/>
        <end position="95"/>
    </location>
    <ligand>
        <name>ATP</name>
        <dbReference type="ChEBI" id="CHEBI:30616"/>
    </ligand>
</feature>
<keyword evidence="5" id="KW-0808">Transferase</keyword>
<feature type="binding site" evidence="16">
    <location>
        <position position="69"/>
    </location>
    <ligand>
        <name>substrate</name>
    </ligand>
</feature>
<evidence type="ECO:0000256" key="17">
    <source>
        <dbReference type="PIRSR" id="PIRSR600829-3"/>
    </source>
</evidence>
<reference evidence="20 21" key="1">
    <citation type="journal article" date="2015" name="Nature">
        <title>rRNA introns, odd ribosomes, and small enigmatic genomes across a large radiation of phyla.</title>
        <authorList>
            <person name="Brown C.T."/>
            <person name="Hug L.A."/>
            <person name="Thomas B.C."/>
            <person name="Sharon I."/>
            <person name="Castelle C.J."/>
            <person name="Singh A."/>
            <person name="Wilkins M.J."/>
            <person name="Williams K.H."/>
            <person name="Banfield J.F."/>
        </authorList>
    </citation>
    <scope>NUCLEOTIDE SEQUENCE [LARGE SCALE GENOMIC DNA]</scope>
</reference>
<comment type="subcellular location">
    <subcellularLocation>
        <location evidence="1">Cell membrane</location>
        <topology evidence="1">Multi-pass membrane protein</topology>
    </subcellularLocation>
</comment>
<evidence type="ECO:0000256" key="8">
    <source>
        <dbReference type="ARBA" id="ARBA00022777"/>
    </source>
</evidence>
<evidence type="ECO:0000256" key="6">
    <source>
        <dbReference type="ARBA" id="ARBA00022692"/>
    </source>
</evidence>
<feature type="binding site" evidence="18">
    <location>
        <position position="76"/>
    </location>
    <ligand>
        <name>a divalent metal cation</name>
        <dbReference type="ChEBI" id="CHEBI:60240"/>
    </ligand>
</feature>
<keyword evidence="3" id="KW-1003">Cell membrane</keyword>
<evidence type="ECO:0000313" key="21">
    <source>
        <dbReference type="Proteomes" id="UP000034881"/>
    </source>
</evidence>
<dbReference type="GO" id="GO:0046872">
    <property type="term" value="F:metal ion binding"/>
    <property type="evidence" value="ECO:0007669"/>
    <property type="project" value="UniProtKB-KW"/>
</dbReference>
<keyword evidence="6 19" id="KW-0812">Transmembrane</keyword>
<feature type="transmembrane region" description="Helical" evidence="19">
    <location>
        <begin position="57"/>
        <end position="79"/>
    </location>
</feature>
<evidence type="ECO:0000256" key="18">
    <source>
        <dbReference type="PIRSR" id="PIRSR600829-4"/>
    </source>
</evidence>
<dbReference type="PANTHER" id="PTHR34299:SF1">
    <property type="entry name" value="DIACYLGLYCEROL KINASE"/>
    <property type="match status" value="1"/>
</dbReference>
<dbReference type="InterPro" id="IPR036945">
    <property type="entry name" value="DAGK_sf"/>
</dbReference>
<gene>
    <name evidence="20" type="ORF">UT77_C0005G0072</name>
</gene>
<dbReference type="GO" id="GO:0005886">
    <property type="term" value="C:plasma membrane"/>
    <property type="evidence" value="ECO:0007669"/>
    <property type="project" value="UniProtKB-SubCell"/>
</dbReference>
<name>A0A0G0TVL2_9BACT</name>
<evidence type="ECO:0000313" key="20">
    <source>
        <dbReference type="EMBL" id="KKR41957.1"/>
    </source>
</evidence>
<feature type="active site" description="Proton acceptor" evidence="15">
    <location>
        <position position="69"/>
    </location>
</feature>
<dbReference type="AlphaFoldDB" id="A0A0G0TVL2"/>
<keyword evidence="4" id="KW-0444">Lipid biosynthesis</keyword>
<comment type="cofactor">
    <cofactor evidence="18">
        <name>Mg(2+)</name>
        <dbReference type="ChEBI" id="CHEBI:18420"/>
    </cofactor>
    <text evidence="18">Mn(2+), Zn(2+), Cd(2+) and Co(2+) support activity to lesser extents.</text>
</comment>
<keyword evidence="8 20" id="KW-0418">Kinase</keyword>
<keyword evidence="7 17" id="KW-0547">Nucleotide-binding</keyword>
<comment type="caution">
    <text evidence="20">The sequence shown here is derived from an EMBL/GenBank/DDBJ whole genome shotgun (WGS) entry which is preliminary data.</text>
</comment>
<dbReference type="EMBL" id="LBYB01000005">
    <property type="protein sequence ID" value="KKR41957.1"/>
    <property type="molecule type" value="Genomic_DNA"/>
</dbReference>
<feature type="transmembrane region" description="Helical" evidence="19">
    <location>
        <begin position="100"/>
        <end position="120"/>
    </location>
</feature>
<evidence type="ECO:0000256" key="9">
    <source>
        <dbReference type="ARBA" id="ARBA00022840"/>
    </source>
</evidence>
<evidence type="ECO:0000256" key="14">
    <source>
        <dbReference type="ARBA" id="ARBA00023264"/>
    </source>
</evidence>
<feature type="transmembrane region" description="Helical" evidence="19">
    <location>
        <begin position="33"/>
        <end position="51"/>
    </location>
</feature>
<keyword evidence="13" id="KW-0594">Phospholipid biosynthesis</keyword>
<dbReference type="Gene3D" id="1.10.287.3610">
    <property type="match status" value="1"/>
</dbReference>
<keyword evidence="18" id="KW-0479">Metal-binding</keyword>
<dbReference type="PANTHER" id="PTHR34299">
    <property type="entry name" value="DIACYLGLYCEROL KINASE"/>
    <property type="match status" value="1"/>
</dbReference>
<evidence type="ECO:0000256" key="12">
    <source>
        <dbReference type="ARBA" id="ARBA00023136"/>
    </source>
</evidence>
<evidence type="ECO:0000256" key="3">
    <source>
        <dbReference type="ARBA" id="ARBA00022475"/>
    </source>
</evidence>
<proteinExistence type="inferred from homology"/>
<keyword evidence="10 19" id="KW-1133">Transmembrane helix</keyword>
<evidence type="ECO:0000256" key="10">
    <source>
        <dbReference type="ARBA" id="ARBA00022989"/>
    </source>
</evidence>
<feature type="binding site" evidence="17">
    <location>
        <position position="16"/>
    </location>
    <ligand>
        <name>ATP</name>
        <dbReference type="ChEBI" id="CHEBI:30616"/>
    </ligand>
</feature>
<organism evidence="20 21">
    <name type="scientific">Candidatus Daviesbacteria bacterium GW2011_GWC2_40_12</name>
    <dbReference type="NCBI Taxonomy" id="1618431"/>
    <lineage>
        <taxon>Bacteria</taxon>
        <taxon>Candidatus Daviesiibacteriota</taxon>
    </lineage>
</organism>
<evidence type="ECO:0000256" key="13">
    <source>
        <dbReference type="ARBA" id="ARBA00023209"/>
    </source>
</evidence>
<dbReference type="InterPro" id="IPR033717">
    <property type="entry name" value="UDPK"/>
</dbReference>
<evidence type="ECO:0000256" key="7">
    <source>
        <dbReference type="ARBA" id="ARBA00022741"/>
    </source>
</evidence>
<dbReference type="CDD" id="cd14265">
    <property type="entry name" value="UDPK_IM_like"/>
    <property type="match status" value="1"/>
</dbReference>
<keyword evidence="11" id="KW-0443">Lipid metabolism</keyword>
<accession>A0A0G0TVL2</accession>
<dbReference type="GO" id="GO:0016301">
    <property type="term" value="F:kinase activity"/>
    <property type="evidence" value="ECO:0007669"/>
    <property type="project" value="UniProtKB-KW"/>
</dbReference>
<dbReference type="GO" id="GO:0005524">
    <property type="term" value="F:ATP binding"/>
    <property type="evidence" value="ECO:0007669"/>
    <property type="project" value="UniProtKB-KW"/>
</dbReference>
<keyword evidence="9 17" id="KW-0067">ATP-binding</keyword>
<feature type="binding site" evidence="17">
    <location>
        <position position="28"/>
    </location>
    <ligand>
        <name>ATP</name>
        <dbReference type="ChEBI" id="CHEBI:30616"/>
    </ligand>
</feature>
<comment type="similarity">
    <text evidence="2">Belongs to the bacterial diacylglycerol kinase family.</text>
</comment>
<evidence type="ECO:0000256" key="16">
    <source>
        <dbReference type="PIRSR" id="PIRSR600829-2"/>
    </source>
</evidence>
<keyword evidence="18" id="KW-0460">Magnesium</keyword>
<feature type="binding site" evidence="17">
    <location>
        <position position="76"/>
    </location>
    <ligand>
        <name>ATP</name>
        <dbReference type="ChEBI" id="CHEBI:30616"/>
    </ligand>
</feature>
<feature type="binding site" evidence="18">
    <location>
        <position position="28"/>
    </location>
    <ligand>
        <name>a divalent metal cation</name>
        <dbReference type="ChEBI" id="CHEBI:60240"/>
    </ligand>
</feature>
<evidence type="ECO:0000256" key="4">
    <source>
        <dbReference type="ARBA" id="ARBA00022516"/>
    </source>
</evidence>
<keyword evidence="14" id="KW-1208">Phospholipid metabolism</keyword>
<evidence type="ECO:0000256" key="15">
    <source>
        <dbReference type="PIRSR" id="PIRSR600829-1"/>
    </source>
</evidence>
<evidence type="ECO:0000256" key="5">
    <source>
        <dbReference type="ARBA" id="ARBA00022679"/>
    </source>
</evidence>
<dbReference type="Proteomes" id="UP000034881">
    <property type="component" value="Unassembled WGS sequence"/>
</dbReference>
<protein>
    <submittedName>
        <fullName evidence="20">Undecaprenol kinase</fullName>
    </submittedName>
</protein>
<dbReference type="Pfam" id="PF01219">
    <property type="entry name" value="DAGK_prokar"/>
    <property type="match status" value="1"/>
</dbReference>
<evidence type="ECO:0000256" key="11">
    <source>
        <dbReference type="ARBA" id="ARBA00023098"/>
    </source>
</evidence>
<dbReference type="GO" id="GO:0008654">
    <property type="term" value="P:phospholipid biosynthetic process"/>
    <property type="evidence" value="ECO:0007669"/>
    <property type="project" value="UniProtKB-KW"/>
</dbReference>
<evidence type="ECO:0000256" key="19">
    <source>
        <dbReference type="SAM" id="Phobius"/>
    </source>
</evidence>